<dbReference type="PROSITE" id="PS50181">
    <property type="entry name" value="FBOX"/>
    <property type="match status" value="1"/>
</dbReference>
<dbReference type="PANTHER" id="PTHR22899">
    <property type="entry name" value="CYCLIN-RELATED F-BOX FAMILY"/>
    <property type="match status" value="1"/>
</dbReference>
<dbReference type="EMBL" id="DS268428">
    <property type="protein sequence ID" value="EFO94351.1"/>
    <property type="molecule type" value="Genomic_DNA"/>
</dbReference>
<evidence type="ECO:0000313" key="3">
    <source>
        <dbReference type="Proteomes" id="UP000008281"/>
    </source>
</evidence>
<dbReference type="Proteomes" id="UP000008281">
    <property type="component" value="Unassembled WGS sequence"/>
</dbReference>
<dbReference type="PANTHER" id="PTHR22899:SF0">
    <property type="entry name" value="F-BOX ASSOCIATED DOMAIN-CONTAINING PROTEIN-RELATED"/>
    <property type="match status" value="1"/>
</dbReference>
<reference evidence="2" key="1">
    <citation type="submission" date="2007-07" db="EMBL/GenBank/DDBJ databases">
        <title>PCAP assembly of the Caenorhabditis remanei genome.</title>
        <authorList>
            <consortium name="The Caenorhabditis remanei Sequencing Consortium"/>
            <person name="Wilson R.K."/>
        </authorList>
    </citation>
    <scope>NUCLEOTIDE SEQUENCE [LARGE SCALE GENOMIC DNA]</scope>
    <source>
        <strain evidence="2">PB4641</strain>
    </source>
</reference>
<dbReference type="InParanoid" id="E3M896"/>
<dbReference type="Pfam" id="PF00646">
    <property type="entry name" value="F-box"/>
    <property type="match status" value="1"/>
</dbReference>
<evidence type="ECO:0000313" key="2">
    <source>
        <dbReference type="EMBL" id="EFO94351.1"/>
    </source>
</evidence>
<dbReference type="OrthoDB" id="1107553at2759"/>
<proteinExistence type="predicted"/>
<dbReference type="InterPro" id="IPR053222">
    <property type="entry name" value="Zygotic_Embryogenesis-Asso"/>
</dbReference>
<protein>
    <recommendedName>
        <fullName evidence="1">F-box domain-containing protein</fullName>
    </recommendedName>
</protein>
<dbReference type="InterPro" id="IPR001810">
    <property type="entry name" value="F-box_dom"/>
</dbReference>
<keyword evidence="3" id="KW-1185">Reference proteome</keyword>
<dbReference type="HOGENOM" id="CLU_028840_1_0_1"/>
<name>E3M896_CAERE</name>
<dbReference type="AlphaFoldDB" id="E3M896"/>
<dbReference type="InterPro" id="IPR012885">
    <property type="entry name" value="F-box_Sdz-33"/>
</dbReference>
<feature type="domain" description="F-box" evidence="1">
    <location>
        <begin position="51"/>
        <end position="102"/>
    </location>
</feature>
<organism evidence="3">
    <name type="scientific">Caenorhabditis remanei</name>
    <name type="common">Caenorhabditis vulgaris</name>
    <dbReference type="NCBI Taxonomy" id="31234"/>
    <lineage>
        <taxon>Eukaryota</taxon>
        <taxon>Metazoa</taxon>
        <taxon>Ecdysozoa</taxon>
        <taxon>Nematoda</taxon>
        <taxon>Chromadorea</taxon>
        <taxon>Rhabditida</taxon>
        <taxon>Rhabditina</taxon>
        <taxon>Rhabditomorpha</taxon>
        <taxon>Rhabditoidea</taxon>
        <taxon>Rhabditidae</taxon>
        <taxon>Peloderinae</taxon>
        <taxon>Caenorhabditis</taxon>
    </lineage>
</organism>
<dbReference type="FunCoup" id="E3M896">
    <property type="interactions" value="1750"/>
</dbReference>
<accession>E3M896</accession>
<gene>
    <name evidence="2" type="ORF">CRE_13337</name>
</gene>
<sequence>MSAEVYRILWETKQYDIVHSLPPSLHRRLFSLTLCPLATTRIDNSFRMEPIFPLLRLPENVILEVIKNLCASRWLEFSLISTKTKNLVASLGIKADDVRINISHDVGITMFCRYFNTRLTFYNDSVDQAALIHLDSNQPISAYSFSGRRTVQSSIPFSFNNWLDHIKTVFCYNKPPNVVFWTGNERFEMDSLKNTIKSVNQLHVSGGNTEFRSREILEHFKNANELSLTTNPFEEACEVQKYFIRNCNSLIFRDFVSLDDMLLVNSKKVEFSRFMSQKQFNQYLKHWIRGSNPRLQCMTLPINKIDSVNGEVYLKGINCIEMSEKSKKEIRQKHGISDIKMVKIRRKEGTTAVIATKNCANFFYVRFYVLY</sequence>
<evidence type="ECO:0000259" key="1">
    <source>
        <dbReference type="PROSITE" id="PS50181"/>
    </source>
</evidence>
<dbReference type="Pfam" id="PF07735">
    <property type="entry name" value="FBA_2"/>
    <property type="match status" value="1"/>
</dbReference>